<dbReference type="SUPFAM" id="SSF52540">
    <property type="entry name" value="P-loop containing nucleoside triphosphate hydrolases"/>
    <property type="match status" value="1"/>
</dbReference>
<sequence length="267" mass="29451">MDRNVIDSDAIAAATPLLRVEGLCKSFALPGGSIVKACDSISLTVDEGQSLGIVGESGSGKTTLMKMLMQLIPASSGTIYFQGHAIDCRNKSQQLEYHQHIQMVFQDSTSAFNPRMKVADSLCEPLYNQGLLKGRDSVEVAATYLDMVELSKDIAYRYPHELSGGQRQRIAIARALVAHPDIIIFDEATSALDVSVQDTIARLLVKLQKEHGYTYIFVAHDIAFVRCICHKVAVMHKGKLVDYLAADTLVQSDNPYTRRLIQSVYEI</sequence>
<dbReference type="PROSITE" id="PS00211">
    <property type="entry name" value="ABC_TRANSPORTER_1"/>
    <property type="match status" value="1"/>
</dbReference>
<accession>A0ABS2GEZ2</accession>
<gene>
    <name evidence="5" type="ORF">H6A01_04515</name>
</gene>
<dbReference type="GO" id="GO:0005524">
    <property type="term" value="F:ATP binding"/>
    <property type="evidence" value="ECO:0007669"/>
    <property type="project" value="UniProtKB-KW"/>
</dbReference>
<evidence type="ECO:0000256" key="2">
    <source>
        <dbReference type="ARBA" id="ARBA00022741"/>
    </source>
</evidence>
<organism evidence="5 6">
    <name type="scientific">Veillonella magna</name>
    <dbReference type="NCBI Taxonomy" id="464322"/>
    <lineage>
        <taxon>Bacteria</taxon>
        <taxon>Bacillati</taxon>
        <taxon>Bacillota</taxon>
        <taxon>Negativicutes</taxon>
        <taxon>Veillonellales</taxon>
        <taxon>Veillonellaceae</taxon>
        <taxon>Veillonella</taxon>
    </lineage>
</organism>
<dbReference type="RefSeq" id="WP_205087685.1">
    <property type="nucleotide sequence ID" value="NZ_JACJLA010000006.1"/>
</dbReference>
<feature type="domain" description="ABC transporter" evidence="4">
    <location>
        <begin position="18"/>
        <end position="262"/>
    </location>
</feature>
<evidence type="ECO:0000313" key="6">
    <source>
        <dbReference type="Proteomes" id="UP000707138"/>
    </source>
</evidence>
<evidence type="ECO:0000256" key="3">
    <source>
        <dbReference type="ARBA" id="ARBA00022840"/>
    </source>
</evidence>
<dbReference type="Proteomes" id="UP000707138">
    <property type="component" value="Unassembled WGS sequence"/>
</dbReference>
<dbReference type="InterPro" id="IPR003593">
    <property type="entry name" value="AAA+_ATPase"/>
</dbReference>
<keyword evidence="2" id="KW-0547">Nucleotide-binding</keyword>
<name>A0ABS2GEZ2_9FIRM</name>
<dbReference type="PANTHER" id="PTHR43776:SF8">
    <property type="entry name" value="ABC TRANSPORTER, ATP-BINDING PROTEIN"/>
    <property type="match status" value="1"/>
</dbReference>
<dbReference type="InterPro" id="IPR003439">
    <property type="entry name" value="ABC_transporter-like_ATP-bd"/>
</dbReference>
<dbReference type="PROSITE" id="PS50893">
    <property type="entry name" value="ABC_TRANSPORTER_2"/>
    <property type="match status" value="1"/>
</dbReference>
<keyword evidence="3 5" id="KW-0067">ATP-binding</keyword>
<reference evidence="5 6" key="1">
    <citation type="journal article" date="2021" name="Sci. Rep.">
        <title>The distribution of antibiotic resistance genes in chicken gut microbiota commensals.</title>
        <authorList>
            <person name="Juricova H."/>
            <person name="Matiasovicova J."/>
            <person name="Kubasova T."/>
            <person name="Cejkova D."/>
            <person name="Rychlik I."/>
        </authorList>
    </citation>
    <scope>NUCLEOTIDE SEQUENCE [LARGE SCALE GENOMIC DNA]</scope>
    <source>
        <strain evidence="5 6">An537</strain>
    </source>
</reference>
<dbReference type="InterPro" id="IPR050319">
    <property type="entry name" value="ABC_transp_ATP-bind"/>
</dbReference>
<comment type="caution">
    <text evidence="5">The sequence shown here is derived from an EMBL/GenBank/DDBJ whole genome shotgun (WGS) entry which is preliminary data.</text>
</comment>
<protein>
    <submittedName>
        <fullName evidence="5">ABC transporter ATP-binding protein</fullName>
    </submittedName>
</protein>
<dbReference type="InterPro" id="IPR017871">
    <property type="entry name" value="ABC_transporter-like_CS"/>
</dbReference>
<keyword evidence="6" id="KW-1185">Reference proteome</keyword>
<dbReference type="Pfam" id="PF00005">
    <property type="entry name" value="ABC_tran"/>
    <property type="match status" value="1"/>
</dbReference>
<dbReference type="Gene3D" id="3.40.50.300">
    <property type="entry name" value="P-loop containing nucleotide triphosphate hydrolases"/>
    <property type="match status" value="1"/>
</dbReference>
<dbReference type="EMBL" id="JACJLA010000006">
    <property type="protein sequence ID" value="MBM6912586.1"/>
    <property type="molecule type" value="Genomic_DNA"/>
</dbReference>
<keyword evidence="1" id="KW-0813">Transport</keyword>
<evidence type="ECO:0000256" key="1">
    <source>
        <dbReference type="ARBA" id="ARBA00022448"/>
    </source>
</evidence>
<evidence type="ECO:0000259" key="4">
    <source>
        <dbReference type="PROSITE" id="PS50893"/>
    </source>
</evidence>
<dbReference type="PANTHER" id="PTHR43776">
    <property type="entry name" value="TRANSPORT ATP-BINDING PROTEIN"/>
    <property type="match status" value="1"/>
</dbReference>
<dbReference type="InterPro" id="IPR027417">
    <property type="entry name" value="P-loop_NTPase"/>
</dbReference>
<evidence type="ECO:0000313" key="5">
    <source>
        <dbReference type="EMBL" id="MBM6912586.1"/>
    </source>
</evidence>
<proteinExistence type="predicted"/>
<dbReference type="CDD" id="cd03257">
    <property type="entry name" value="ABC_NikE_OppD_transporters"/>
    <property type="match status" value="1"/>
</dbReference>
<dbReference type="SMART" id="SM00382">
    <property type="entry name" value="AAA"/>
    <property type="match status" value="1"/>
</dbReference>